<dbReference type="Proteomes" id="UP001597252">
    <property type="component" value="Unassembled WGS sequence"/>
</dbReference>
<proteinExistence type="predicted"/>
<dbReference type="InterPro" id="IPR012675">
    <property type="entry name" value="Beta-grasp_dom_sf"/>
</dbReference>
<dbReference type="Pfam" id="PF02597">
    <property type="entry name" value="ThiS"/>
    <property type="match status" value="1"/>
</dbReference>
<dbReference type="EMBL" id="JBHTON010000045">
    <property type="protein sequence ID" value="MFD1485871.1"/>
    <property type="molecule type" value="Genomic_DNA"/>
</dbReference>
<keyword evidence="2" id="KW-1185">Reference proteome</keyword>
<dbReference type="SUPFAM" id="SSF54285">
    <property type="entry name" value="MoaD/ThiS"/>
    <property type="match status" value="1"/>
</dbReference>
<dbReference type="InterPro" id="IPR003749">
    <property type="entry name" value="ThiS/MoaD-like"/>
</dbReference>
<evidence type="ECO:0000313" key="1">
    <source>
        <dbReference type="EMBL" id="MFD1485871.1"/>
    </source>
</evidence>
<reference evidence="2" key="1">
    <citation type="journal article" date="2019" name="Int. J. Syst. Evol. Microbiol.">
        <title>The Global Catalogue of Microorganisms (GCM) 10K type strain sequencing project: providing services to taxonomists for standard genome sequencing and annotation.</title>
        <authorList>
            <consortium name="The Broad Institute Genomics Platform"/>
            <consortium name="The Broad Institute Genome Sequencing Center for Infectious Disease"/>
            <person name="Wu L."/>
            <person name="Ma J."/>
        </authorList>
    </citation>
    <scope>NUCLEOTIDE SEQUENCE [LARGE SCALE GENOMIC DNA]</scope>
    <source>
        <strain evidence="2">CCM 8903</strain>
    </source>
</reference>
<dbReference type="CDD" id="cd00754">
    <property type="entry name" value="Ubl_MoaD"/>
    <property type="match status" value="1"/>
</dbReference>
<name>A0ABW4EBU8_9LACO</name>
<sequence>MNIQLFSLLAEALGAQVTIAVTTPTTADAIKTALAAAYPKYAALIAQSVVAVDQDYATADQQIDAAAEVALIPPVSGG</sequence>
<dbReference type="InterPro" id="IPR016155">
    <property type="entry name" value="Mopterin_synth/thiamin_S_b"/>
</dbReference>
<dbReference type="Gene3D" id="3.10.20.30">
    <property type="match status" value="1"/>
</dbReference>
<dbReference type="RefSeq" id="WP_125753808.1">
    <property type="nucleotide sequence ID" value="NZ_JBHTON010000045.1"/>
</dbReference>
<comment type="caution">
    <text evidence="1">The sequence shown here is derived from an EMBL/GenBank/DDBJ whole genome shotgun (WGS) entry which is preliminary data.</text>
</comment>
<evidence type="ECO:0000313" key="2">
    <source>
        <dbReference type="Proteomes" id="UP001597252"/>
    </source>
</evidence>
<gene>
    <name evidence="1" type="ORF">ACFQ5J_11600</name>
</gene>
<accession>A0ABW4EBU8</accession>
<organism evidence="1 2">
    <name type="scientific">Lacticaseibacillus baoqingensis</name>
    <dbReference type="NCBI Taxonomy" id="2486013"/>
    <lineage>
        <taxon>Bacteria</taxon>
        <taxon>Bacillati</taxon>
        <taxon>Bacillota</taxon>
        <taxon>Bacilli</taxon>
        <taxon>Lactobacillales</taxon>
        <taxon>Lactobacillaceae</taxon>
        <taxon>Lacticaseibacillus</taxon>
    </lineage>
</organism>
<protein>
    <submittedName>
        <fullName evidence="1">MoaD/ThiS family protein</fullName>
    </submittedName>
</protein>